<evidence type="ECO:0000256" key="2">
    <source>
        <dbReference type="ARBA" id="ARBA00009677"/>
    </source>
</evidence>
<keyword evidence="4 6" id="KW-0975">Bacterial flagellum</keyword>
<organism evidence="8">
    <name type="scientific">Desulfobacca acetoxidans</name>
    <dbReference type="NCBI Taxonomy" id="60893"/>
    <lineage>
        <taxon>Bacteria</taxon>
        <taxon>Pseudomonadati</taxon>
        <taxon>Thermodesulfobacteriota</taxon>
        <taxon>Desulfobaccia</taxon>
        <taxon>Desulfobaccales</taxon>
        <taxon>Desulfobaccaceae</taxon>
        <taxon>Desulfobacca</taxon>
    </lineage>
</organism>
<keyword evidence="8" id="KW-0282">Flagellum</keyword>
<evidence type="ECO:0000256" key="1">
    <source>
        <dbReference type="ARBA" id="ARBA00004117"/>
    </source>
</evidence>
<dbReference type="PIRSF" id="PIRSF002889">
    <property type="entry name" value="Rod_FlgB"/>
    <property type="match status" value="1"/>
</dbReference>
<comment type="similarity">
    <text evidence="2 6">Belongs to the flagella basal body rod proteins family.</text>
</comment>
<evidence type="ECO:0000256" key="5">
    <source>
        <dbReference type="ARBA" id="ARBA00024934"/>
    </source>
</evidence>
<name>A0A7C5EL02_9BACT</name>
<comment type="subcellular location">
    <subcellularLocation>
        <location evidence="1 6">Bacterial flagellum basal body</location>
    </subcellularLocation>
</comment>
<dbReference type="InterPro" id="IPR006300">
    <property type="entry name" value="FlgB"/>
</dbReference>
<comment type="function">
    <text evidence="5 6">Structural component of flagellum, the bacterial motility apparatus. Part of the rod structure of flagellar basal body.</text>
</comment>
<reference evidence="8" key="1">
    <citation type="journal article" date="2020" name="mSystems">
        <title>Genome- and Community-Level Interaction Insights into Carbon Utilization and Element Cycling Functions of Hydrothermarchaeota in Hydrothermal Sediment.</title>
        <authorList>
            <person name="Zhou Z."/>
            <person name="Liu Y."/>
            <person name="Xu W."/>
            <person name="Pan J."/>
            <person name="Luo Z.H."/>
            <person name="Li M."/>
        </authorList>
    </citation>
    <scope>NUCLEOTIDE SEQUENCE [LARGE SCALE GENOMIC DNA]</scope>
    <source>
        <strain evidence="8">SpSt-853</strain>
    </source>
</reference>
<dbReference type="GO" id="GO:0030694">
    <property type="term" value="C:bacterial-type flagellum basal body, rod"/>
    <property type="evidence" value="ECO:0007669"/>
    <property type="project" value="InterPro"/>
</dbReference>
<evidence type="ECO:0000256" key="3">
    <source>
        <dbReference type="ARBA" id="ARBA00014376"/>
    </source>
</evidence>
<dbReference type="AlphaFoldDB" id="A0A7C5EL02"/>
<gene>
    <name evidence="8" type="primary">flgB</name>
    <name evidence="8" type="ORF">ENW48_02005</name>
</gene>
<sequence>MSSELFADGTLQLLEKSLTWRSVGQETIASNLANLETPGYTSQEVNFAKVLKDHLQGRPGIRLALTNPRHLPGAGSKAGLVQDTHEPPDLDREMVNLSLNQLGYHTSVAMLIKKLEQLRSVMEAQK</sequence>
<keyword evidence="8" id="KW-0969">Cilium</keyword>
<evidence type="ECO:0000313" key="8">
    <source>
        <dbReference type="EMBL" id="HGZ10977.1"/>
    </source>
</evidence>
<dbReference type="GO" id="GO:0071973">
    <property type="term" value="P:bacterial-type flagellum-dependent cell motility"/>
    <property type="evidence" value="ECO:0007669"/>
    <property type="project" value="InterPro"/>
</dbReference>
<accession>A0A7C5EL02</accession>
<evidence type="ECO:0000256" key="6">
    <source>
        <dbReference type="PIRNR" id="PIRNR002889"/>
    </source>
</evidence>
<comment type="caution">
    <text evidence="8">The sequence shown here is derived from an EMBL/GenBank/DDBJ whole genome shotgun (WGS) entry which is preliminary data.</text>
</comment>
<comment type="subunit">
    <text evidence="6">The basal body constitutes a major portion of the flagellar organelle and consists of a number of rings mounted on a central rod.</text>
</comment>
<protein>
    <recommendedName>
        <fullName evidence="3 6">Flagellar basal body rod protein FlgB</fullName>
    </recommendedName>
</protein>
<feature type="domain" description="Flagellar basal body rod protein N-terminal" evidence="7">
    <location>
        <begin position="24"/>
        <end position="41"/>
    </location>
</feature>
<dbReference type="InterPro" id="IPR001444">
    <property type="entry name" value="Flag_bb_rod_N"/>
</dbReference>
<dbReference type="EMBL" id="DTKJ01000015">
    <property type="protein sequence ID" value="HGZ10977.1"/>
    <property type="molecule type" value="Genomic_DNA"/>
</dbReference>
<proteinExistence type="inferred from homology"/>
<keyword evidence="8" id="KW-0966">Cell projection</keyword>
<evidence type="ECO:0000259" key="7">
    <source>
        <dbReference type="Pfam" id="PF00460"/>
    </source>
</evidence>
<dbReference type="Pfam" id="PF00460">
    <property type="entry name" value="Flg_bb_rod"/>
    <property type="match status" value="1"/>
</dbReference>
<dbReference type="NCBIfam" id="TIGR01396">
    <property type="entry name" value="FlgB"/>
    <property type="match status" value="1"/>
</dbReference>
<evidence type="ECO:0000256" key="4">
    <source>
        <dbReference type="ARBA" id="ARBA00023143"/>
    </source>
</evidence>